<dbReference type="InterPro" id="IPR004408">
    <property type="entry name" value="Biotin_CoA_COase_ligase"/>
</dbReference>
<dbReference type="GO" id="GO:0004077">
    <property type="term" value="F:biotin--[biotin carboxyl-carrier protein] ligase activity"/>
    <property type="evidence" value="ECO:0007669"/>
    <property type="project" value="UniProtKB-EC"/>
</dbReference>
<gene>
    <name evidence="3" type="ORF">FRX97_04320</name>
</gene>
<keyword evidence="4" id="KW-1185">Reference proteome</keyword>
<dbReference type="InterPro" id="IPR004143">
    <property type="entry name" value="BPL_LPL_catalytic"/>
</dbReference>
<organism evidence="3 4">
    <name type="scientific">Luteibaculum oceani</name>
    <dbReference type="NCBI Taxonomy" id="1294296"/>
    <lineage>
        <taxon>Bacteria</taxon>
        <taxon>Pseudomonadati</taxon>
        <taxon>Bacteroidota</taxon>
        <taxon>Flavobacteriia</taxon>
        <taxon>Flavobacteriales</taxon>
        <taxon>Luteibaculaceae</taxon>
        <taxon>Luteibaculum</taxon>
    </lineage>
</organism>
<dbReference type="CDD" id="cd16442">
    <property type="entry name" value="BPL"/>
    <property type="match status" value="1"/>
</dbReference>
<dbReference type="PANTHER" id="PTHR12835">
    <property type="entry name" value="BIOTIN PROTEIN LIGASE"/>
    <property type="match status" value="1"/>
</dbReference>
<keyword evidence="1 3" id="KW-0436">Ligase</keyword>
<protein>
    <submittedName>
        <fullName evidence="3">Biotin--[acetyl-CoA-carboxylase] ligase</fullName>
        <ecNumber evidence="3">6.3.4.15</ecNumber>
    </submittedName>
</protein>
<accession>A0A5C6V9D0</accession>
<dbReference type="OrthoDB" id="9807064at2"/>
<evidence type="ECO:0000259" key="2">
    <source>
        <dbReference type="PROSITE" id="PS51733"/>
    </source>
</evidence>
<feature type="domain" description="BPL/LPL catalytic" evidence="2">
    <location>
        <begin position="1"/>
        <end position="185"/>
    </location>
</feature>
<dbReference type="PROSITE" id="PS51733">
    <property type="entry name" value="BPL_LPL_CATALYTIC"/>
    <property type="match status" value="1"/>
</dbReference>
<reference evidence="3 4" key="1">
    <citation type="submission" date="2019-08" db="EMBL/GenBank/DDBJ databases">
        <title>Genome of Luteibaculum oceani JCM 18817.</title>
        <authorList>
            <person name="Bowman J.P."/>
        </authorList>
    </citation>
    <scope>NUCLEOTIDE SEQUENCE [LARGE SCALE GENOMIC DNA]</scope>
    <source>
        <strain evidence="3 4">JCM 18817</strain>
    </source>
</reference>
<evidence type="ECO:0000256" key="1">
    <source>
        <dbReference type="ARBA" id="ARBA00022598"/>
    </source>
</evidence>
<name>A0A5C6V9D0_9FLAO</name>
<evidence type="ECO:0000313" key="4">
    <source>
        <dbReference type="Proteomes" id="UP000321168"/>
    </source>
</evidence>
<comment type="caution">
    <text evidence="3">The sequence shown here is derived from an EMBL/GenBank/DDBJ whole genome shotgun (WGS) entry which is preliminary data.</text>
</comment>
<dbReference type="EC" id="6.3.4.15" evidence="3"/>
<dbReference type="InterPro" id="IPR045864">
    <property type="entry name" value="aa-tRNA-synth_II/BPL/LPL"/>
</dbReference>
<dbReference type="EMBL" id="VORB01000003">
    <property type="protein sequence ID" value="TXC81747.1"/>
    <property type="molecule type" value="Genomic_DNA"/>
</dbReference>
<evidence type="ECO:0000313" key="3">
    <source>
        <dbReference type="EMBL" id="TXC81747.1"/>
    </source>
</evidence>
<sequence>MKNILFLTEVNSTNNYAANLLREANTAEPTAIMTFNQVSGRGQRGNSWLCAPNKDMACSFIAFPNIPSKSAPIWSMWFSNWVISFFKDLGIENAKIKWPNDIVVDFKKLSGILIENQIQGKNISSSILGIGINVNSNTEVPEGATSLIQLLGKEFNLVELGTKMTASLLDSLPFFSVEREDQIRKLYYKNLLGFNGVLRYKHHIMGEIEGKIKGVNASGMLILECITPIQKEILCDIKEVQLLTNRE</sequence>
<dbReference type="PANTHER" id="PTHR12835:SF5">
    <property type="entry name" value="BIOTIN--PROTEIN LIGASE"/>
    <property type="match status" value="1"/>
</dbReference>
<proteinExistence type="predicted"/>
<dbReference type="NCBIfam" id="TIGR00121">
    <property type="entry name" value="birA_ligase"/>
    <property type="match status" value="1"/>
</dbReference>
<dbReference type="Gene3D" id="3.30.930.10">
    <property type="entry name" value="Bira Bifunctional Protein, Domain 2"/>
    <property type="match status" value="1"/>
</dbReference>
<dbReference type="AlphaFoldDB" id="A0A5C6V9D0"/>
<dbReference type="Pfam" id="PF03099">
    <property type="entry name" value="BPL_LplA_LipB"/>
    <property type="match status" value="1"/>
</dbReference>
<dbReference type="GO" id="GO:0005737">
    <property type="term" value="C:cytoplasm"/>
    <property type="evidence" value="ECO:0007669"/>
    <property type="project" value="TreeGrafter"/>
</dbReference>
<dbReference type="Proteomes" id="UP000321168">
    <property type="component" value="Unassembled WGS sequence"/>
</dbReference>
<dbReference type="SUPFAM" id="SSF55681">
    <property type="entry name" value="Class II aaRS and biotin synthetases"/>
    <property type="match status" value="1"/>
</dbReference>
<dbReference type="RefSeq" id="WP_147013755.1">
    <property type="nucleotide sequence ID" value="NZ_VORB01000003.1"/>
</dbReference>